<dbReference type="Pfam" id="PF00881">
    <property type="entry name" value="Nitroreductase"/>
    <property type="match status" value="1"/>
</dbReference>
<evidence type="ECO:0000256" key="6">
    <source>
        <dbReference type="ARBA" id="ARBA00023002"/>
    </source>
</evidence>
<evidence type="ECO:0000256" key="1">
    <source>
        <dbReference type="ARBA" id="ARBA00001917"/>
    </source>
</evidence>
<dbReference type="RefSeq" id="WP_116496945.1">
    <property type="nucleotide sequence ID" value="NZ_QENZ01000005.1"/>
</dbReference>
<protein>
    <submittedName>
        <fullName evidence="9">Nitroreductase</fullName>
    </submittedName>
</protein>
<name>A0A7L4UPX5_BALHA</name>
<accession>A0A7L4UPX5</accession>
<dbReference type="InterPro" id="IPR033878">
    <property type="entry name" value="NfsB-like"/>
</dbReference>
<dbReference type="Proteomes" id="UP000251835">
    <property type="component" value="Unassembled WGS sequence"/>
</dbReference>
<dbReference type="InterPro" id="IPR029479">
    <property type="entry name" value="Nitroreductase"/>
</dbReference>
<dbReference type="CDD" id="cd02149">
    <property type="entry name" value="NfsB-like"/>
    <property type="match status" value="1"/>
</dbReference>
<evidence type="ECO:0000313" key="10">
    <source>
        <dbReference type="Proteomes" id="UP000251835"/>
    </source>
</evidence>
<keyword evidence="5" id="KW-0521">NADP</keyword>
<evidence type="ECO:0000259" key="8">
    <source>
        <dbReference type="Pfam" id="PF00881"/>
    </source>
</evidence>
<dbReference type="Gene3D" id="3.40.109.10">
    <property type="entry name" value="NADH Oxidase"/>
    <property type="match status" value="1"/>
</dbReference>
<dbReference type="GO" id="GO:0046857">
    <property type="term" value="F:oxidoreductase activity, acting on other nitrogenous compounds as donors, with NAD or NADP as acceptor"/>
    <property type="evidence" value="ECO:0007669"/>
    <property type="project" value="TreeGrafter"/>
</dbReference>
<comment type="cofactor">
    <cofactor evidence="1">
        <name>FMN</name>
        <dbReference type="ChEBI" id="CHEBI:58210"/>
    </cofactor>
</comment>
<evidence type="ECO:0000256" key="5">
    <source>
        <dbReference type="ARBA" id="ARBA00022857"/>
    </source>
</evidence>
<reference evidence="9 10" key="1">
    <citation type="submission" date="2018-05" db="EMBL/GenBank/DDBJ databases">
        <title>Genomic Encyclopedia of Type Strains, Phase IV (KMG-IV): sequencing the most valuable type-strain genomes for metagenomic binning, comparative biology and taxonomic classification.</title>
        <authorList>
            <person name="Goeker M."/>
        </authorList>
    </citation>
    <scope>NUCLEOTIDE SEQUENCE [LARGE SCALE GENOMIC DNA]</scope>
    <source>
        <strain evidence="9 10">DSM 28579</strain>
    </source>
</reference>
<dbReference type="GO" id="GO:0005829">
    <property type="term" value="C:cytosol"/>
    <property type="evidence" value="ECO:0007669"/>
    <property type="project" value="TreeGrafter"/>
</dbReference>
<dbReference type="PANTHER" id="PTHR23026:SF125">
    <property type="entry name" value="OXYGEN-INSENSITIVE NAD(P)H NITROREDUCTASE"/>
    <property type="match status" value="1"/>
</dbReference>
<dbReference type="GO" id="GO:0046256">
    <property type="term" value="P:2,4,6-trinitrotoluene catabolic process"/>
    <property type="evidence" value="ECO:0007669"/>
    <property type="project" value="TreeGrafter"/>
</dbReference>
<comment type="similarity">
    <text evidence="2">Belongs to the nitroreductase family.</text>
</comment>
<proteinExistence type="inferred from homology"/>
<dbReference type="InterPro" id="IPR000415">
    <property type="entry name" value="Nitroreductase-like"/>
</dbReference>
<evidence type="ECO:0000313" key="9">
    <source>
        <dbReference type="EMBL" id="PVX50093.1"/>
    </source>
</evidence>
<feature type="domain" description="Nitroreductase" evidence="8">
    <location>
        <begin position="7"/>
        <end position="185"/>
    </location>
</feature>
<dbReference type="SUPFAM" id="SSF55469">
    <property type="entry name" value="FMN-dependent nitroreductase-like"/>
    <property type="match status" value="1"/>
</dbReference>
<evidence type="ECO:0000256" key="4">
    <source>
        <dbReference type="ARBA" id="ARBA00022643"/>
    </source>
</evidence>
<keyword evidence="6" id="KW-0560">Oxidoreductase</keyword>
<dbReference type="AlphaFoldDB" id="A0A7L4UPX5"/>
<dbReference type="EMBL" id="QENZ01000005">
    <property type="protein sequence ID" value="PVX50093.1"/>
    <property type="molecule type" value="Genomic_DNA"/>
</dbReference>
<evidence type="ECO:0000256" key="2">
    <source>
        <dbReference type="ARBA" id="ARBA00007118"/>
    </source>
</evidence>
<keyword evidence="3" id="KW-0285">Flavoprotein</keyword>
<keyword evidence="4" id="KW-0288">FMN</keyword>
<evidence type="ECO:0000256" key="7">
    <source>
        <dbReference type="ARBA" id="ARBA00023027"/>
    </source>
</evidence>
<dbReference type="InterPro" id="IPR050627">
    <property type="entry name" value="Nitroreductase/BluB"/>
</dbReference>
<sequence>MRLIEDLKWRYAVKKFDASKKVEEEKVQEILKAGNLTASSFGMQAFRFVLVRDKTILTKLSEYSWGEQLKGASHMILLTAKTKVDSDFIKNYVNYTAKIRNTEQEKLELFEKVVSGHLKTLEEENRKDEWAARQTYIVLGTLLAACANARVDSCPMEGIEKAMFDEILDLPSKNLTTISALPIGYRAEDDKYQHLPKVRRPLEDMVIEY</sequence>
<dbReference type="OrthoDB" id="9809288at2"/>
<comment type="caution">
    <text evidence="9">The sequence shown here is derived from an EMBL/GenBank/DDBJ whole genome shotgun (WGS) entry which is preliminary data.</text>
</comment>
<keyword evidence="10" id="KW-1185">Reference proteome</keyword>
<organism evidence="9 10">
    <name type="scientific">Balneicella halophila</name>
    <dbReference type="NCBI Taxonomy" id="1537566"/>
    <lineage>
        <taxon>Bacteria</taxon>
        <taxon>Pseudomonadati</taxon>
        <taxon>Bacteroidota</taxon>
        <taxon>Bacteroidia</taxon>
        <taxon>Bacteroidales</taxon>
        <taxon>Balneicellaceae</taxon>
        <taxon>Balneicella</taxon>
    </lineage>
</organism>
<gene>
    <name evidence="9" type="ORF">C7377_1743</name>
</gene>
<dbReference type="PANTHER" id="PTHR23026">
    <property type="entry name" value="NADPH NITROREDUCTASE"/>
    <property type="match status" value="1"/>
</dbReference>
<evidence type="ECO:0000256" key="3">
    <source>
        <dbReference type="ARBA" id="ARBA00022630"/>
    </source>
</evidence>
<keyword evidence="7" id="KW-0520">NAD</keyword>